<protein>
    <submittedName>
        <fullName evidence="2">Transposase domain</fullName>
    </submittedName>
</protein>
<evidence type="ECO:0000313" key="2">
    <source>
        <dbReference type="EMBL" id="SET60788.1"/>
    </source>
</evidence>
<gene>
    <name evidence="2" type="ORF">SAMN04489758_12148</name>
</gene>
<proteinExistence type="predicted"/>
<evidence type="ECO:0000313" key="3">
    <source>
        <dbReference type="Proteomes" id="UP000198558"/>
    </source>
</evidence>
<accession>A0A1I0FQX1</accession>
<dbReference type="InterPro" id="IPR008490">
    <property type="entry name" value="Transposase_InsH_N"/>
</dbReference>
<evidence type="ECO:0000259" key="1">
    <source>
        <dbReference type="Pfam" id="PF05598"/>
    </source>
</evidence>
<dbReference type="EMBL" id="FOIN01000021">
    <property type="protein sequence ID" value="SET60788.1"/>
    <property type="molecule type" value="Genomic_DNA"/>
</dbReference>
<organism evidence="2 3">
    <name type="scientific">Thomasclavelia cocleata</name>
    <dbReference type="NCBI Taxonomy" id="69824"/>
    <lineage>
        <taxon>Bacteria</taxon>
        <taxon>Bacillati</taxon>
        <taxon>Bacillota</taxon>
        <taxon>Erysipelotrichia</taxon>
        <taxon>Erysipelotrichales</taxon>
        <taxon>Coprobacillaceae</taxon>
        <taxon>Thomasclavelia</taxon>
    </lineage>
</organism>
<dbReference type="Pfam" id="PF05598">
    <property type="entry name" value="DUF772"/>
    <property type="match status" value="1"/>
</dbReference>
<feature type="domain" description="Transposase InsH N-terminal" evidence="1">
    <location>
        <begin position="28"/>
        <end position="101"/>
    </location>
</feature>
<name>A0A1I0FQX1_9FIRM</name>
<keyword evidence="3" id="KW-1185">Reference proteome</keyword>
<reference evidence="3" key="1">
    <citation type="submission" date="2016-10" db="EMBL/GenBank/DDBJ databases">
        <authorList>
            <person name="Varghese N."/>
            <person name="Submissions S."/>
        </authorList>
    </citation>
    <scope>NUCLEOTIDE SEQUENCE [LARGE SCALE GENOMIC DNA]</scope>
    <source>
        <strain evidence="3">DSM 1551</strain>
    </source>
</reference>
<sequence>MLVMNTTLHTKNYNAYQPNMLLDFSLSFEKDIAHDDICRTVIEVAEGINVAKYVDFSNRNSYGYDGVMMFKLLVLAKSLFGYCSTRRLADLCKTDIRFMFIA</sequence>
<dbReference type="AlphaFoldDB" id="A0A1I0FQX1"/>
<dbReference type="Proteomes" id="UP000198558">
    <property type="component" value="Unassembled WGS sequence"/>
</dbReference>
<feature type="non-terminal residue" evidence="2">
    <location>
        <position position="102"/>
    </location>
</feature>